<reference evidence="1 2" key="1">
    <citation type="journal article" date="2019" name="J Genomics">
        <title>The Draft Genome of a Hydrogen-producing Cyanobacterium, Arthrospira platensis NIES-46.</title>
        <authorList>
            <person name="Suzuki S."/>
            <person name="Yamaguchi H."/>
            <person name="Kawachi M."/>
        </authorList>
    </citation>
    <scope>NUCLEOTIDE SEQUENCE [LARGE SCALE GENOMIC DNA]</scope>
    <source>
        <strain evidence="1 2">NIES-46</strain>
    </source>
</reference>
<evidence type="ECO:0000313" key="2">
    <source>
        <dbReference type="Proteomes" id="UP000326169"/>
    </source>
</evidence>
<accession>A0A5M3TEZ2</accession>
<protein>
    <recommendedName>
        <fullName evidence="3">DUF2281 domain-containing protein</fullName>
    </recommendedName>
</protein>
<name>A0A5M3TEZ2_LIMPL</name>
<organism evidence="1 2">
    <name type="scientific">Limnospira platensis NIES-46</name>
    <dbReference type="NCBI Taxonomy" id="1236695"/>
    <lineage>
        <taxon>Bacteria</taxon>
        <taxon>Bacillati</taxon>
        <taxon>Cyanobacteriota</taxon>
        <taxon>Cyanophyceae</taxon>
        <taxon>Oscillatoriophycideae</taxon>
        <taxon>Oscillatoriales</taxon>
        <taxon>Sirenicapillariaceae</taxon>
        <taxon>Limnospira</taxon>
    </lineage>
</organism>
<gene>
    <name evidence="1" type="ORF">NIES46_47630</name>
</gene>
<dbReference type="Proteomes" id="UP000326169">
    <property type="component" value="Unassembled WGS sequence"/>
</dbReference>
<evidence type="ECO:0000313" key="1">
    <source>
        <dbReference type="EMBL" id="GCE96691.1"/>
    </source>
</evidence>
<dbReference type="EMBL" id="BIMW01000235">
    <property type="protein sequence ID" value="GCE96691.1"/>
    <property type="molecule type" value="Genomic_DNA"/>
</dbReference>
<evidence type="ECO:0008006" key="3">
    <source>
        <dbReference type="Google" id="ProtNLM"/>
    </source>
</evidence>
<keyword evidence="2" id="KW-1185">Reference proteome</keyword>
<comment type="caution">
    <text evidence="1">The sequence shown here is derived from an EMBL/GenBank/DDBJ whole genome shotgun (WGS) entry which is preliminary data.</text>
</comment>
<proteinExistence type="predicted"/>
<sequence>MNSDIRQEIIDLARELPDDVLPDVLTFLRCINDRKNQ</sequence>